<evidence type="ECO:0000313" key="17">
    <source>
        <dbReference type="EMBL" id="CAE6501476.1"/>
    </source>
</evidence>
<dbReference type="GO" id="GO:0000287">
    <property type="term" value="F:magnesium ion binding"/>
    <property type="evidence" value="ECO:0007669"/>
    <property type="project" value="UniProtKB-UniRule"/>
</dbReference>
<dbReference type="PROSITE" id="PS50173">
    <property type="entry name" value="UMUC"/>
    <property type="match status" value="1"/>
</dbReference>
<dbReference type="InterPro" id="IPR017961">
    <property type="entry name" value="DNA_pol_Y-fam_little_finger"/>
</dbReference>
<dbReference type="GO" id="GO:0005737">
    <property type="term" value="C:cytoplasm"/>
    <property type="evidence" value="ECO:0007669"/>
    <property type="project" value="UniProtKB-SubCell"/>
</dbReference>
<dbReference type="InterPro" id="IPR022880">
    <property type="entry name" value="DNApol_IV"/>
</dbReference>
<proteinExistence type="inferred from homology"/>
<keyword evidence="6 15" id="KW-0548">Nucleotidyltransferase</keyword>
<evidence type="ECO:0000256" key="12">
    <source>
        <dbReference type="ARBA" id="ARBA00023125"/>
    </source>
</evidence>
<evidence type="ECO:0000256" key="13">
    <source>
        <dbReference type="ARBA" id="ARBA00023204"/>
    </source>
</evidence>
<dbReference type="CDD" id="cd03586">
    <property type="entry name" value="PolY_Pol_IV_kappa"/>
    <property type="match status" value="1"/>
</dbReference>
<dbReference type="Pfam" id="PF11799">
    <property type="entry name" value="IMS_C"/>
    <property type="match status" value="1"/>
</dbReference>
<evidence type="ECO:0000256" key="9">
    <source>
        <dbReference type="ARBA" id="ARBA00022763"/>
    </source>
</evidence>
<feature type="active site" evidence="15">
    <location>
        <position position="123"/>
    </location>
</feature>
<feature type="site" description="Substrate discrimination" evidence="15">
    <location>
        <position position="26"/>
    </location>
</feature>
<comment type="catalytic activity">
    <reaction evidence="14 15">
        <text>DNA(n) + a 2'-deoxyribonucleoside 5'-triphosphate = DNA(n+1) + diphosphate</text>
        <dbReference type="Rhea" id="RHEA:22508"/>
        <dbReference type="Rhea" id="RHEA-COMP:17339"/>
        <dbReference type="Rhea" id="RHEA-COMP:17340"/>
        <dbReference type="ChEBI" id="CHEBI:33019"/>
        <dbReference type="ChEBI" id="CHEBI:61560"/>
        <dbReference type="ChEBI" id="CHEBI:173112"/>
        <dbReference type="EC" id="2.7.7.7"/>
    </reaction>
</comment>
<dbReference type="InterPro" id="IPR050116">
    <property type="entry name" value="DNA_polymerase-Y"/>
</dbReference>
<dbReference type="GO" id="GO:0006261">
    <property type="term" value="P:DNA-templated DNA replication"/>
    <property type="evidence" value="ECO:0007669"/>
    <property type="project" value="UniProtKB-UniRule"/>
</dbReference>
<comment type="subcellular location">
    <subcellularLocation>
        <location evidence="1 15">Cytoplasm</location>
    </subcellularLocation>
</comment>
<dbReference type="InterPro" id="IPR001126">
    <property type="entry name" value="UmuC"/>
</dbReference>
<reference evidence="17" key="1">
    <citation type="submission" date="2021-02" db="EMBL/GenBank/DDBJ databases">
        <authorList>
            <person name="Han P."/>
        </authorList>
    </citation>
    <scope>NUCLEOTIDE SEQUENCE</scope>
    <source>
        <strain evidence="17">Candidatus Nitrosotenuis uzonensis 5A</strain>
    </source>
</reference>
<evidence type="ECO:0000256" key="2">
    <source>
        <dbReference type="ARBA" id="ARBA00010945"/>
    </source>
</evidence>
<dbReference type="EMBL" id="CAJNAQ010000005">
    <property type="protein sequence ID" value="CAE6501476.1"/>
    <property type="molecule type" value="Genomic_DNA"/>
</dbReference>
<keyword evidence="13 15" id="KW-0234">DNA repair</keyword>
<feature type="binding site" evidence="15">
    <location>
        <position position="21"/>
    </location>
    <ligand>
        <name>Mg(2+)</name>
        <dbReference type="ChEBI" id="CHEBI:18420"/>
    </ligand>
</feature>
<evidence type="ECO:0000256" key="15">
    <source>
        <dbReference type="HAMAP-Rule" id="MF_01113"/>
    </source>
</evidence>
<dbReference type="GO" id="GO:0003887">
    <property type="term" value="F:DNA-directed DNA polymerase activity"/>
    <property type="evidence" value="ECO:0007669"/>
    <property type="project" value="UniProtKB-UniRule"/>
</dbReference>
<dbReference type="Gene3D" id="3.30.70.270">
    <property type="match status" value="1"/>
</dbReference>
<keyword evidence="4 15" id="KW-0963">Cytoplasm</keyword>
<dbReference type="Gene3D" id="3.40.1170.60">
    <property type="match status" value="1"/>
</dbReference>
<comment type="cofactor">
    <cofactor evidence="15">
        <name>Mg(2+)</name>
        <dbReference type="ChEBI" id="CHEBI:18420"/>
    </cofactor>
    <text evidence="15">Binds 2 magnesium ions per subunit.</text>
</comment>
<dbReference type="SUPFAM" id="SSF56672">
    <property type="entry name" value="DNA/RNA polymerases"/>
    <property type="match status" value="1"/>
</dbReference>
<evidence type="ECO:0000259" key="16">
    <source>
        <dbReference type="PROSITE" id="PS50173"/>
    </source>
</evidence>
<dbReference type="Pfam" id="PF00817">
    <property type="entry name" value="IMS"/>
    <property type="match status" value="1"/>
</dbReference>
<evidence type="ECO:0000256" key="3">
    <source>
        <dbReference type="ARBA" id="ARBA00022457"/>
    </source>
</evidence>
<feature type="domain" description="UmuC" evidence="16">
    <location>
        <begin position="17"/>
        <end position="205"/>
    </location>
</feature>
<keyword evidence="12 15" id="KW-0238">DNA-binding</keyword>
<keyword evidence="7 15" id="KW-0235">DNA replication</keyword>
<dbReference type="GO" id="GO:0003684">
    <property type="term" value="F:damaged DNA binding"/>
    <property type="evidence" value="ECO:0007669"/>
    <property type="project" value="InterPro"/>
</dbReference>
<dbReference type="Gene3D" id="3.30.1490.100">
    <property type="entry name" value="DNA polymerase, Y-family, little finger domain"/>
    <property type="match status" value="1"/>
</dbReference>
<keyword evidence="8 15" id="KW-0479">Metal-binding</keyword>
<keyword evidence="11 15" id="KW-0239">DNA-directed DNA polymerase</keyword>
<dbReference type="InterPro" id="IPR043128">
    <property type="entry name" value="Rev_trsase/Diguanyl_cyclase"/>
</dbReference>
<evidence type="ECO:0000256" key="4">
    <source>
        <dbReference type="ARBA" id="ARBA00022490"/>
    </source>
</evidence>
<keyword evidence="9 15" id="KW-0227">DNA damage</keyword>
<dbReference type="InterPro" id="IPR036775">
    <property type="entry name" value="DNA_pol_Y-fam_lit_finger_sf"/>
</dbReference>
<comment type="subunit">
    <text evidence="15">Monomer.</text>
</comment>
<dbReference type="SUPFAM" id="SSF100879">
    <property type="entry name" value="Lesion bypass DNA polymerase (Y-family), little finger domain"/>
    <property type="match status" value="1"/>
</dbReference>
<accession>A0A812F6B4</accession>
<comment type="caution">
    <text evidence="17">The sequence shown here is derived from an EMBL/GenBank/DDBJ whole genome shotgun (WGS) entry which is preliminary data.</text>
</comment>
<gene>
    <name evidence="15 17" type="primary">dbh</name>
    <name evidence="17" type="ORF">NUZ5A_51163</name>
</gene>
<dbReference type="Gene3D" id="1.10.150.20">
    <property type="entry name" value="5' to 3' exonuclease, C-terminal subdomain"/>
    <property type="match status" value="1"/>
</dbReference>
<sequence length="375" mass="42206">MVISIFWIFVVLDKRIVFHIDFDYFFAQCEEIRNQSLKTRPVAVCIFSDRGGDSGAIATANYIARKYGVRSGMPIKFAKARLATIADAAFLPADFPYYSDISERAMEIIRNHADIFEYVGKDEAYLDVSLRTDGDFQKAAHHAQQLKNKIRDEVKLTCSVGVSPNKIVSKIASGFRKPDGLTVVEPANIESFLNPLKIGDIPGIGKVTEEKFTEIGIKTIKELREINIFTLNKMFGRKISAYIYNAARGIDDEPVAQRQPTIQYSKITTLKEDSRDFNFLAANLDEICTELHNVVLKNGKMFKSVGIQFVQSDLSNKTKSRMLRNPTSSIDELKKTAIQLLQEALTDQSIDVRRLGVKVSELSDFEGQSSITNFF</sequence>
<comment type="similarity">
    <text evidence="2 15">Belongs to the DNA polymerase type-Y family.</text>
</comment>
<evidence type="ECO:0000256" key="14">
    <source>
        <dbReference type="ARBA" id="ARBA00049244"/>
    </source>
</evidence>
<dbReference type="GO" id="GO:0006281">
    <property type="term" value="P:DNA repair"/>
    <property type="evidence" value="ECO:0007669"/>
    <property type="project" value="UniProtKB-UniRule"/>
</dbReference>
<evidence type="ECO:0000256" key="5">
    <source>
        <dbReference type="ARBA" id="ARBA00022679"/>
    </source>
</evidence>
<keyword evidence="5 15" id="KW-0808">Transferase</keyword>
<evidence type="ECO:0000256" key="11">
    <source>
        <dbReference type="ARBA" id="ARBA00022932"/>
    </source>
</evidence>
<dbReference type="HAMAP" id="MF_01113">
    <property type="entry name" value="DNApol_IV"/>
    <property type="match status" value="1"/>
</dbReference>
<dbReference type="InterPro" id="IPR043502">
    <property type="entry name" value="DNA/RNA_pol_sf"/>
</dbReference>
<evidence type="ECO:0000313" key="18">
    <source>
        <dbReference type="Proteomes" id="UP000655759"/>
    </source>
</evidence>
<name>A0A812F6B4_9ARCH</name>
<dbReference type="PANTHER" id="PTHR11076:SF33">
    <property type="entry name" value="DNA POLYMERASE KAPPA"/>
    <property type="match status" value="1"/>
</dbReference>
<keyword evidence="10 15" id="KW-0460">Magnesium</keyword>
<dbReference type="GO" id="GO:0042276">
    <property type="term" value="P:error-prone translesion synthesis"/>
    <property type="evidence" value="ECO:0007669"/>
    <property type="project" value="TreeGrafter"/>
</dbReference>
<evidence type="ECO:0000256" key="8">
    <source>
        <dbReference type="ARBA" id="ARBA00022723"/>
    </source>
</evidence>
<feature type="binding site" evidence="15">
    <location>
        <position position="122"/>
    </location>
    <ligand>
        <name>Mg(2+)</name>
        <dbReference type="ChEBI" id="CHEBI:18420"/>
    </ligand>
</feature>
<dbReference type="EC" id="2.7.7.7" evidence="15"/>
<dbReference type="InterPro" id="IPR053848">
    <property type="entry name" value="IMS_HHH_1"/>
</dbReference>
<evidence type="ECO:0000256" key="7">
    <source>
        <dbReference type="ARBA" id="ARBA00022705"/>
    </source>
</evidence>
<protein>
    <recommendedName>
        <fullName evidence="15">DNA polymerase IV</fullName>
        <shortName evidence="15">Pol IV</shortName>
        <ecNumber evidence="15">2.7.7.7</ecNumber>
    </recommendedName>
</protein>
<comment type="function">
    <text evidence="15">Poorly processive, error-prone DNA polymerase involved in untargeted mutagenesis. Copies undamaged DNA at stalled replication forks, which arise in vivo from mismatched or misaligned primer ends. These misaligned primers can be extended by PolIV. Exhibits no 3'-5' exonuclease (proofreading) activity. May be involved in translesional synthesis.</text>
</comment>
<dbReference type="NCBIfam" id="NF002677">
    <property type="entry name" value="PRK02406.1"/>
    <property type="match status" value="1"/>
</dbReference>
<keyword evidence="3 15" id="KW-0515">Mutator protein</keyword>
<dbReference type="Pfam" id="PF21999">
    <property type="entry name" value="IMS_HHH_1"/>
    <property type="match status" value="1"/>
</dbReference>
<evidence type="ECO:0000256" key="1">
    <source>
        <dbReference type="ARBA" id="ARBA00004496"/>
    </source>
</evidence>
<dbReference type="Proteomes" id="UP000655759">
    <property type="component" value="Unassembled WGS sequence"/>
</dbReference>
<evidence type="ECO:0000256" key="6">
    <source>
        <dbReference type="ARBA" id="ARBA00022695"/>
    </source>
</evidence>
<dbReference type="PANTHER" id="PTHR11076">
    <property type="entry name" value="DNA REPAIR POLYMERASE UMUC / TRANSFERASE FAMILY MEMBER"/>
    <property type="match status" value="1"/>
</dbReference>
<evidence type="ECO:0000256" key="10">
    <source>
        <dbReference type="ARBA" id="ARBA00022842"/>
    </source>
</evidence>
<dbReference type="AlphaFoldDB" id="A0A812F6B4"/>
<organism evidence="17 18">
    <name type="scientific">Candidatus Nitrosotenuis uzonensis</name>
    <dbReference type="NCBI Taxonomy" id="1407055"/>
    <lineage>
        <taxon>Archaea</taxon>
        <taxon>Nitrososphaerota</taxon>
        <taxon>Candidatus Nitrosotenuis</taxon>
    </lineage>
</organism>